<dbReference type="InterPro" id="IPR000639">
    <property type="entry name" value="Epox_hydrolase-like"/>
</dbReference>
<keyword evidence="4" id="KW-1185">Reference proteome</keyword>
<keyword evidence="1" id="KW-0378">Hydrolase</keyword>
<dbReference type="EMBL" id="FOZN01000002">
    <property type="protein sequence ID" value="SFS11969.1"/>
    <property type="molecule type" value="Genomic_DNA"/>
</dbReference>
<dbReference type="Pfam" id="PF00561">
    <property type="entry name" value="Abhydrolase_1"/>
    <property type="match status" value="1"/>
</dbReference>
<organism evidence="3 4">
    <name type="scientific">Agrococcus baldri</name>
    <dbReference type="NCBI Taxonomy" id="153730"/>
    <lineage>
        <taxon>Bacteria</taxon>
        <taxon>Bacillati</taxon>
        <taxon>Actinomycetota</taxon>
        <taxon>Actinomycetes</taxon>
        <taxon>Micrococcales</taxon>
        <taxon>Microbacteriaceae</taxon>
        <taxon>Agrococcus</taxon>
    </lineage>
</organism>
<dbReference type="PANTHER" id="PTHR43329">
    <property type="entry name" value="EPOXIDE HYDROLASE"/>
    <property type="match status" value="1"/>
</dbReference>
<evidence type="ECO:0000313" key="3">
    <source>
        <dbReference type="EMBL" id="SFS11969.1"/>
    </source>
</evidence>
<dbReference type="RefSeq" id="WP_092917627.1">
    <property type="nucleotide sequence ID" value="NZ_FOZN01000002.1"/>
</dbReference>
<dbReference type="SUPFAM" id="SSF53474">
    <property type="entry name" value="alpha/beta-Hydrolases"/>
    <property type="match status" value="1"/>
</dbReference>
<comment type="caution">
    <text evidence="3">The sequence shown here is derived from an EMBL/GenBank/DDBJ whole genome shotgun (WGS) entry which is preliminary data.</text>
</comment>
<gene>
    <name evidence="3" type="ORF">SAMN04487783_1652</name>
</gene>
<dbReference type="GO" id="GO:0016787">
    <property type="term" value="F:hydrolase activity"/>
    <property type="evidence" value="ECO:0007669"/>
    <property type="project" value="UniProtKB-KW"/>
</dbReference>
<dbReference type="Gene3D" id="3.40.50.1820">
    <property type="entry name" value="alpha/beta hydrolase"/>
    <property type="match status" value="1"/>
</dbReference>
<sequence>MSTITRGEMPHVAGVTHHRIRVDDLDVHVAEAGPASGATVLLLHGSPLHWLEQADVMTALADGRGGAAHRTLAPDARGLGWSTGSSRRMDEARHVADVLGLLDALGLERVHLVAQDFSMFASWRLAFNHPDRIASLVAVESVHPWTRPSAAMLRQAWRLWFQPVIAAPGLGPRVLRSRRQRLMRHLLHYGGHRMPAAALASFLERMRQPEVAAGLSAIYRQLILPGMAALPKGAYDGRHLSVPTRILVGLDDPVLRIDALGPWRGTADDLQVRPVEGAAHYLAIERPDAVVAAVRELTSAA</sequence>
<name>A0AA94HMU9_9MICO</name>
<accession>A0AA94HMU9</accession>
<dbReference type="AlphaFoldDB" id="A0AA94HMU9"/>
<protein>
    <submittedName>
        <fullName evidence="3">Pimeloyl-ACP methyl ester carboxylesterase</fullName>
    </submittedName>
</protein>
<dbReference type="InterPro" id="IPR029058">
    <property type="entry name" value="AB_hydrolase_fold"/>
</dbReference>
<dbReference type="PRINTS" id="PR00412">
    <property type="entry name" value="EPOXHYDRLASE"/>
</dbReference>
<reference evidence="3 4" key="1">
    <citation type="submission" date="2016-10" db="EMBL/GenBank/DDBJ databases">
        <authorList>
            <person name="Varghese N."/>
            <person name="Submissions S."/>
        </authorList>
    </citation>
    <scope>NUCLEOTIDE SEQUENCE [LARGE SCALE GENOMIC DNA]</scope>
    <source>
        <strain evidence="3 4">IAM 15147</strain>
    </source>
</reference>
<feature type="domain" description="AB hydrolase-1" evidence="2">
    <location>
        <begin position="39"/>
        <end position="287"/>
    </location>
</feature>
<evidence type="ECO:0000259" key="2">
    <source>
        <dbReference type="Pfam" id="PF00561"/>
    </source>
</evidence>
<proteinExistence type="predicted"/>
<evidence type="ECO:0000256" key="1">
    <source>
        <dbReference type="ARBA" id="ARBA00022801"/>
    </source>
</evidence>
<evidence type="ECO:0000313" key="4">
    <source>
        <dbReference type="Proteomes" id="UP000198506"/>
    </source>
</evidence>
<dbReference type="Proteomes" id="UP000198506">
    <property type="component" value="Unassembled WGS sequence"/>
</dbReference>
<dbReference type="InterPro" id="IPR000073">
    <property type="entry name" value="AB_hydrolase_1"/>
</dbReference>